<dbReference type="EMBL" id="APQL01000013">
    <property type="protein sequence ID" value="ENW02937.1"/>
    <property type="molecule type" value="Genomic_DNA"/>
</dbReference>
<dbReference type="Pfam" id="PF13604">
    <property type="entry name" value="AAA_30"/>
    <property type="match status" value="1"/>
</dbReference>
<dbReference type="Proteomes" id="UP000017670">
    <property type="component" value="Unassembled WGS sequence"/>
</dbReference>
<evidence type="ECO:0000313" key="4">
    <source>
        <dbReference type="Proteomes" id="UP000017670"/>
    </source>
</evidence>
<dbReference type="InterPro" id="IPR027417">
    <property type="entry name" value="P-loop_NTPase"/>
</dbReference>
<feature type="region of interest" description="Disordered" evidence="1">
    <location>
        <begin position="312"/>
        <end position="417"/>
    </location>
</feature>
<dbReference type="PATRIC" id="fig|1217648.3.peg.3253"/>
<dbReference type="HOGENOM" id="CLU_001748_0_1_6"/>
<dbReference type="InterPro" id="IPR014862">
    <property type="entry name" value="TrwC"/>
</dbReference>
<accession>N9DYD3</accession>
<gene>
    <name evidence="3" type="ORF">F933_03343</name>
</gene>
<dbReference type="InterPro" id="IPR014059">
    <property type="entry name" value="TraI/TrwC_relax"/>
</dbReference>
<keyword evidence="4" id="KW-1185">Reference proteome</keyword>
<organism evidence="3 4">
    <name type="scientific">Acinetobacter beijerinckii CIP 110307</name>
    <dbReference type="NCBI Taxonomy" id="1217648"/>
    <lineage>
        <taxon>Bacteria</taxon>
        <taxon>Pseudomonadati</taxon>
        <taxon>Pseudomonadota</taxon>
        <taxon>Gammaproteobacteria</taxon>
        <taxon>Moraxellales</taxon>
        <taxon>Moraxellaceae</taxon>
        <taxon>Acinetobacter</taxon>
    </lineage>
</organism>
<dbReference type="AlphaFoldDB" id="N9DYD3"/>
<dbReference type="NCBIfam" id="TIGR02686">
    <property type="entry name" value="relax_trwC"/>
    <property type="match status" value="1"/>
</dbReference>
<feature type="compositionally biased region" description="Basic and acidic residues" evidence="1">
    <location>
        <begin position="312"/>
        <end position="367"/>
    </location>
</feature>
<reference evidence="3 4" key="1">
    <citation type="submission" date="2013-02" db="EMBL/GenBank/DDBJ databases">
        <title>The Genome Sequence of Acinetobacter beijerinckii CIP 110307.</title>
        <authorList>
            <consortium name="The Broad Institute Genome Sequencing Platform"/>
            <consortium name="The Broad Institute Genome Sequencing Center for Infectious Disease"/>
            <person name="Cerqueira G."/>
            <person name="Feldgarden M."/>
            <person name="Courvalin P."/>
            <person name="Perichon B."/>
            <person name="Grillot-Courvalin C."/>
            <person name="Clermont D."/>
            <person name="Rocha E."/>
            <person name="Yoon E.-J."/>
            <person name="Nemec A."/>
            <person name="Walker B."/>
            <person name="Young S.K."/>
            <person name="Zeng Q."/>
            <person name="Gargeya S."/>
            <person name="Fitzgerald M."/>
            <person name="Haas B."/>
            <person name="Abouelleil A."/>
            <person name="Alvarado L."/>
            <person name="Arachchi H.M."/>
            <person name="Berlin A.M."/>
            <person name="Chapman S.B."/>
            <person name="Dewar J."/>
            <person name="Goldberg J."/>
            <person name="Griggs A."/>
            <person name="Gujja S."/>
            <person name="Hansen M."/>
            <person name="Howarth C."/>
            <person name="Imamovic A."/>
            <person name="Larimer J."/>
            <person name="McCowan C."/>
            <person name="Murphy C."/>
            <person name="Neiman D."/>
            <person name="Pearson M."/>
            <person name="Priest M."/>
            <person name="Roberts A."/>
            <person name="Saif S."/>
            <person name="Shea T."/>
            <person name="Sisk P."/>
            <person name="Sykes S."/>
            <person name="Wortman J."/>
            <person name="Nusbaum C."/>
            <person name="Birren B."/>
        </authorList>
    </citation>
    <scope>NUCLEOTIDE SEQUENCE [LARGE SCALE GENOMIC DNA]</scope>
    <source>
        <strain evidence="3 4">CIP 110307</strain>
    </source>
</reference>
<feature type="compositionally biased region" description="Basic and acidic residues" evidence="1">
    <location>
        <begin position="1067"/>
        <end position="1084"/>
    </location>
</feature>
<dbReference type="SUPFAM" id="SSF55464">
    <property type="entry name" value="Origin of replication-binding domain, RBD-like"/>
    <property type="match status" value="1"/>
</dbReference>
<dbReference type="eggNOG" id="COG0507">
    <property type="taxonomic scope" value="Bacteria"/>
</dbReference>
<dbReference type="Pfam" id="PF08751">
    <property type="entry name" value="TrwC"/>
    <property type="match status" value="1"/>
</dbReference>
<feature type="region of interest" description="Disordered" evidence="1">
    <location>
        <begin position="1065"/>
        <end position="1084"/>
    </location>
</feature>
<dbReference type="NCBIfam" id="NF041492">
    <property type="entry name" value="MobF"/>
    <property type="match status" value="1"/>
</dbReference>
<dbReference type="GeneID" id="29858299"/>
<dbReference type="Gene3D" id="3.40.50.300">
    <property type="entry name" value="P-loop containing nucleotide triphosphate hydrolases"/>
    <property type="match status" value="2"/>
</dbReference>
<protein>
    <recommendedName>
        <fullName evidence="2">TrwC relaxase domain-containing protein</fullName>
    </recommendedName>
</protein>
<feature type="compositionally biased region" description="Basic and acidic residues" evidence="1">
    <location>
        <begin position="376"/>
        <end position="417"/>
    </location>
</feature>
<evidence type="ECO:0000259" key="2">
    <source>
        <dbReference type="Pfam" id="PF08751"/>
    </source>
</evidence>
<evidence type="ECO:0000313" key="3">
    <source>
        <dbReference type="EMBL" id="ENW02937.1"/>
    </source>
</evidence>
<dbReference type="STRING" id="262668.GCA_000931715_00006"/>
<feature type="domain" description="TrwC relaxase" evidence="2">
    <location>
        <begin position="10"/>
        <end position="293"/>
    </location>
</feature>
<dbReference type="SUPFAM" id="SSF52540">
    <property type="entry name" value="P-loop containing nucleoside triphosphate hydrolases"/>
    <property type="match status" value="2"/>
</dbReference>
<evidence type="ECO:0000256" key="1">
    <source>
        <dbReference type="SAM" id="MobiDB-lite"/>
    </source>
</evidence>
<dbReference type="RefSeq" id="WP_005063304.1">
    <property type="nucleotide sequence ID" value="NZ_KB849767.1"/>
</dbReference>
<comment type="caution">
    <text evidence="3">The sequence shown here is derived from an EMBL/GenBank/DDBJ whole genome shotgun (WGS) entry which is preliminary data.</text>
</comment>
<name>N9DYD3_9GAMM</name>
<proteinExistence type="predicted"/>
<sequence length="1084" mass="122239">MMSMTTLKSASQASTYYSKDNYYTKENTAESLENAGWYGKGAAVLGLEEESFDPDKFKALLQGEIDDDKKIGRTVYDENGVASTQHRPGVDLTFSAPKSVSILSEVFKNEDVRQAHEDAVKSTLDLVEKKYAQTRVGVDGSMQKEDTENLIIALFSHNNSRELDPQTHTHAVIMNATLNSKGEWTALSNEQIYQNQKLVGAIYNSELASNLKNLGLDLEFKPNGNFEISGIPQDIIDEFSKRRMAMLESAEAKGIDLSTASASMREVIALDTRKTKKNVTQESLDNDWKERADSYGLTKEYVESLFSKDKVRVKDKTEPENKKPELSAEKSDQEKQQPNRAKEQTEHGAEQGDTGKRQPDASKEQTEHGNNQADTGNKEPDSHKGRSTADNKEPGNSKQPDSSKTKMVEQDVEDTSEKKSWLDRLWNFLKKDNPESKGKSNNIGVKQTDKPLKEWEGLSEKEQALREAVFYSIGHHTEREMMIKRGDIEATALTKSDGLFGYKDVEGEVNRLLKSDILVETKAGRVTTKRLAHSEIWSIDHVREERKAVDKILDSDVIKSEIAEREALQKFKYTDGQRNAIESIFTTDSRYHSVNGLAGTGKTTMLTALNKIGEKQGFIVKGMAGSGTAAKNLEIETGIPSSTNAMFQLNESKLQNDLAKTNGVVSRKNEIWVVDESSITGQENFAEIMKLAKSADARIVFLGDKLQLQAIDAGKPFELLQNEMSFSSMENINRQKTQELKDVVAVITAKNSKGEIALSENVKAFDMLDEQGRVVQVGQEDLHHELVNEYMSHDQAKRENSLIITPFNSDRKIINEMVREKRVEKGELTGEELKFSTYSNKNLTKAQQSEVVEYKPGNVVRFNKSYNPEGKNFKKDEYYTVVDTYKNTKGKREQGLLLKDKDGVIQEWNSKNKNLIEVYEKEEKKLLKGDLIKINRTNGDFKNGEKYTFKGIEGDHVLLANEKNEEHRMALNEFKHWDHGYATTIYSSQGLTKESVFMLINSNTLSSAQNDEKAAKNLGKIFGNRAFYVGVTRASKELKIYTHDKNVARMAVGYSQDKTSFAQETQYGKDETQFEKNKGFDMEH</sequence>
<dbReference type="CDD" id="cd18809">
    <property type="entry name" value="SF1_C_RecD"/>
    <property type="match status" value="1"/>
</dbReference>